<comment type="caution">
    <text evidence="2">The sequence shown here is derived from an EMBL/GenBank/DDBJ whole genome shotgun (WGS) entry which is preliminary data.</text>
</comment>
<name>D1PUI5_9BACT</name>
<sequence>MRKAILGLCFMCATAVSARGIESIKFGTTYQEAVTNIKASLGEPTSSDTNVLTYKDVSFKGFTWNEITFRFKNGKLVEARCYMNQKNKRMATAKMSAIAKIMEKDYSMSMDYEDDGNLFYAGGTSPLGYGRLFTIFISPRNGVWTTQMRFGPFSI</sequence>
<reference evidence="2 3" key="1">
    <citation type="submission" date="2009-10" db="EMBL/GenBank/DDBJ databases">
        <authorList>
            <person name="Qin X."/>
            <person name="Bachman B."/>
            <person name="Battles P."/>
            <person name="Bell A."/>
            <person name="Bess C."/>
            <person name="Bickham C."/>
            <person name="Chaboub L."/>
            <person name="Chen D."/>
            <person name="Coyle M."/>
            <person name="Deiros D.R."/>
            <person name="Dinh H."/>
            <person name="Forbes L."/>
            <person name="Fowler G."/>
            <person name="Francisco L."/>
            <person name="Fu Q."/>
            <person name="Gubbala S."/>
            <person name="Hale W."/>
            <person name="Han Y."/>
            <person name="Hemphill L."/>
            <person name="Highlander S.K."/>
            <person name="Hirani K."/>
            <person name="Hogues M."/>
            <person name="Jackson L."/>
            <person name="Jakkamsetti A."/>
            <person name="Javaid M."/>
            <person name="Jiang H."/>
            <person name="Korchina V."/>
            <person name="Kovar C."/>
            <person name="Lara F."/>
            <person name="Lee S."/>
            <person name="Mata R."/>
            <person name="Mathew T."/>
            <person name="Moen C."/>
            <person name="Morales K."/>
            <person name="Munidasa M."/>
            <person name="Nazareth L."/>
            <person name="Ngo R."/>
            <person name="Nguyen L."/>
            <person name="Okwuonu G."/>
            <person name="Ongeri F."/>
            <person name="Patil S."/>
            <person name="Petrosino J."/>
            <person name="Pham C."/>
            <person name="Pham P."/>
            <person name="Pu L.-L."/>
            <person name="Puazo M."/>
            <person name="Raj R."/>
            <person name="Reid J."/>
            <person name="Rouhana J."/>
            <person name="Saada N."/>
            <person name="Shang Y."/>
            <person name="Simmons D."/>
            <person name="Thornton R."/>
            <person name="Warren J."/>
            <person name="Weissenberger G."/>
            <person name="Zhang J."/>
            <person name="Zhang L."/>
            <person name="Zhou C."/>
            <person name="Zhu D."/>
            <person name="Muzny D."/>
            <person name="Worley K."/>
            <person name="Gibbs R."/>
        </authorList>
    </citation>
    <scope>NUCLEOTIDE SEQUENCE [LARGE SCALE GENOMIC DNA]</scope>
    <source>
        <strain evidence="2 3">DSM 17361</strain>
    </source>
</reference>
<feature type="chain" id="PRO_5003026629" description="Beta-lactamase-inhibitor-like PepSY-like domain-containing protein" evidence="1">
    <location>
        <begin position="19"/>
        <end position="155"/>
    </location>
</feature>
<evidence type="ECO:0000313" key="2">
    <source>
        <dbReference type="EMBL" id="EFA44945.1"/>
    </source>
</evidence>
<proteinExistence type="predicted"/>
<gene>
    <name evidence="2" type="ORF">HMPREF0645_0620</name>
</gene>
<dbReference type="RefSeq" id="WP_007172734.1">
    <property type="nucleotide sequence ID" value="NZ_GG704780.1"/>
</dbReference>
<keyword evidence="1" id="KW-0732">Signal</keyword>
<feature type="signal peptide" evidence="1">
    <location>
        <begin position="1"/>
        <end position="18"/>
    </location>
</feature>
<dbReference type="HOGENOM" id="CLU_128737_0_0_10"/>
<organism evidence="2 3">
    <name type="scientific">Hallella bergensis DSM 17361</name>
    <dbReference type="NCBI Taxonomy" id="585502"/>
    <lineage>
        <taxon>Bacteria</taxon>
        <taxon>Pseudomonadati</taxon>
        <taxon>Bacteroidota</taxon>
        <taxon>Bacteroidia</taxon>
        <taxon>Bacteroidales</taxon>
        <taxon>Prevotellaceae</taxon>
        <taxon>Hallella</taxon>
    </lineage>
</organism>
<evidence type="ECO:0008006" key="4">
    <source>
        <dbReference type="Google" id="ProtNLM"/>
    </source>
</evidence>
<dbReference type="eggNOG" id="ENOG5030P7R">
    <property type="taxonomic scope" value="Bacteria"/>
</dbReference>
<keyword evidence="3" id="KW-1185">Reference proteome</keyword>
<dbReference type="Proteomes" id="UP000003160">
    <property type="component" value="Unassembled WGS sequence"/>
</dbReference>
<dbReference type="OrthoDB" id="1078010at2"/>
<accession>D1PUI5</accession>
<dbReference type="EMBL" id="ACKS01000030">
    <property type="protein sequence ID" value="EFA44945.1"/>
    <property type="molecule type" value="Genomic_DNA"/>
</dbReference>
<protein>
    <recommendedName>
        <fullName evidence="4">Beta-lactamase-inhibitor-like PepSY-like domain-containing protein</fullName>
    </recommendedName>
</protein>
<evidence type="ECO:0000313" key="3">
    <source>
        <dbReference type="Proteomes" id="UP000003160"/>
    </source>
</evidence>
<evidence type="ECO:0000256" key="1">
    <source>
        <dbReference type="SAM" id="SignalP"/>
    </source>
</evidence>
<dbReference type="AlphaFoldDB" id="D1PUI5"/>